<proteinExistence type="predicted"/>
<evidence type="ECO:0000313" key="4">
    <source>
        <dbReference type="Proteomes" id="UP001595975"/>
    </source>
</evidence>
<accession>A0ABW0X6M3</accession>
<reference evidence="4" key="1">
    <citation type="journal article" date="2019" name="Int. J. Syst. Evol. Microbiol.">
        <title>The Global Catalogue of Microorganisms (GCM) 10K type strain sequencing project: providing services to taxonomists for standard genome sequencing and annotation.</title>
        <authorList>
            <consortium name="The Broad Institute Genomics Platform"/>
            <consortium name="The Broad Institute Genome Sequencing Center for Infectious Disease"/>
            <person name="Wu L."/>
            <person name="Ma J."/>
        </authorList>
    </citation>
    <scope>NUCLEOTIDE SEQUENCE [LARGE SCALE GENOMIC DNA]</scope>
    <source>
        <strain evidence="4">CGMCC 4.1437</strain>
    </source>
</reference>
<gene>
    <name evidence="3" type="ORF">ACFP3U_24860</name>
</gene>
<keyword evidence="2" id="KW-1133">Transmembrane helix</keyword>
<dbReference type="RefSeq" id="WP_380227867.1">
    <property type="nucleotide sequence ID" value="NZ_JBHSOF010000037.1"/>
</dbReference>
<keyword evidence="2" id="KW-0472">Membrane</keyword>
<keyword evidence="2" id="KW-0812">Transmembrane</keyword>
<comment type="caution">
    <text evidence="3">The sequence shown here is derived from an EMBL/GenBank/DDBJ whole genome shotgun (WGS) entry which is preliminary data.</text>
</comment>
<evidence type="ECO:0000256" key="2">
    <source>
        <dbReference type="SAM" id="Phobius"/>
    </source>
</evidence>
<feature type="region of interest" description="Disordered" evidence="1">
    <location>
        <begin position="240"/>
        <end position="268"/>
    </location>
</feature>
<dbReference type="Proteomes" id="UP001595975">
    <property type="component" value="Unassembled WGS sequence"/>
</dbReference>
<keyword evidence="4" id="KW-1185">Reference proteome</keyword>
<name>A0ABW0X6M3_9ACTN</name>
<evidence type="ECO:0000256" key="1">
    <source>
        <dbReference type="SAM" id="MobiDB-lite"/>
    </source>
</evidence>
<evidence type="ECO:0000313" key="3">
    <source>
        <dbReference type="EMBL" id="MFC5666193.1"/>
    </source>
</evidence>
<dbReference type="EMBL" id="JBHSOF010000037">
    <property type="protein sequence ID" value="MFC5666193.1"/>
    <property type="molecule type" value="Genomic_DNA"/>
</dbReference>
<feature type="transmembrane region" description="Helical" evidence="2">
    <location>
        <begin position="270"/>
        <end position="288"/>
    </location>
</feature>
<protein>
    <submittedName>
        <fullName evidence="3">Uncharacterized protein</fullName>
    </submittedName>
</protein>
<organism evidence="3 4">
    <name type="scientific">Kitasatospora misakiensis</name>
    <dbReference type="NCBI Taxonomy" id="67330"/>
    <lineage>
        <taxon>Bacteria</taxon>
        <taxon>Bacillati</taxon>
        <taxon>Actinomycetota</taxon>
        <taxon>Actinomycetes</taxon>
        <taxon>Kitasatosporales</taxon>
        <taxon>Streptomycetaceae</taxon>
        <taxon>Kitasatospora</taxon>
    </lineage>
</organism>
<sequence>MRDRGMPVEPETTGETTWESTRETVRRAARLSRLPVVLALSASALLSAVGPARAADIPDYQAALDLVRSADVHNAVCRFLGTPLPGSGSDAVVAVPDAADPCAGLPAFTLKDPLAVNEPSPGFVAGTVPPLPTEAVRLNHLVSSLGEAVGDRTATVLLAPTEGGGWHLAGVRDGDSDAVYAGKASLGALVFTEPQIRGWYQLKLTTVEPLNDQARAGLDGRPAVSLTDYQKLLKARYADKQPDSEYDTRGLSSGYGTGDRPAEPASGTPLLAGGSIAALALTGAAVVLGRIRHRRRTSGNA</sequence>